<dbReference type="Pfam" id="PF13487">
    <property type="entry name" value="HD_5"/>
    <property type="match status" value="1"/>
</dbReference>
<dbReference type="InterPro" id="IPR003607">
    <property type="entry name" value="HD/PDEase_dom"/>
</dbReference>
<dbReference type="SUPFAM" id="SSF109604">
    <property type="entry name" value="HD-domain/PDEase-like"/>
    <property type="match status" value="1"/>
</dbReference>
<evidence type="ECO:0000313" key="5">
    <source>
        <dbReference type="Proteomes" id="UP000215188"/>
    </source>
</evidence>
<comment type="caution">
    <text evidence="4">The sequence shown here is derived from an EMBL/GenBank/DDBJ whole genome shotgun (WGS) entry which is preliminary data.</text>
</comment>
<dbReference type="InterPro" id="IPR006674">
    <property type="entry name" value="HD_domain"/>
</dbReference>
<dbReference type="SMART" id="SM00471">
    <property type="entry name" value="HDc"/>
    <property type="match status" value="1"/>
</dbReference>
<dbReference type="AlphaFoldDB" id="A0A229FSM9"/>
<evidence type="ECO:0000259" key="3">
    <source>
        <dbReference type="PROSITE" id="PS51832"/>
    </source>
</evidence>
<dbReference type="RefSeq" id="WP_089516087.1">
    <property type="nucleotide sequence ID" value="NZ_NJGG01000002.1"/>
</dbReference>
<dbReference type="Gene3D" id="1.10.3210.10">
    <property type="entry name" value="Hypothetical protein af1432"/>
    <property type="match status" value="1"/>
</dbReference>
<gene>
    <name evidence="4" type="ORF">AOC33_06855</name>
</gene>
<dbReference type="OrthoDB" id="9774747at2"/>
<dbReference type="SMART" id="SM00091">
    <property type="entry name" value="PAS"/>
    <property type="match status" value="1"/>
</dbReference>
<keyword evidence="5" id="KW-1185">Reference proteome</keyword>
<dbReference type="Pfam" id="PF13426">
    <property type="entry name" value="PAS_9"/>
    <property type="match status" value="1"/>
</dbReference>
<dbReference type="Proteomes" id="UP000215188">
    <property type="component" value="Unassembled WGS sequence"/>
</dbReference>
<feature type="domain" description="PAS" evidence="1">
    <location>
        <begin position="10"/>
        <end position="55"/>
    </location>
</feature>
<dbReference type="PROSITE" id="PS51831">
    <property type="entry name" value="HD"/>
    <property type="match status" value="1"/>
</dbReference>
<dbReference type="PANTHER" id="PTHR43155">
    <property type="entry name" value="CYCLIC DI-GMP PHOSPHODIESTERASE PA4108-RELATED"/>
    <property type="match status" value="1"/>
</dbReference>
<dbReference type="NCBIfam" id="TIGR00277">
    <property type="entry name" value="HDIG"/>
    <property type="match status" value="1"/>
</dbReference>
<dbReference type="PANTHER" id="PTHR43155:SF2">
    <property type="entry name" value="CYCLIC DI-GMP PHOSPHODIESTERASE PA4108"/>
    <property type="match status" value="1"/>
</dbReference>
<feature type="domain" description="HD" evidence="2">
    <location>
        <begin position="161"/>
        <end position="283"/>
    </location>
</feature>
<proteinExistence type="predicted"/>
<dbReference type="Gene3D" id="3.30.450.20">
    <property type="entry name" value="PAS domain"/>
    <property type="match status" value="1"/>
</dbReference>
<name>A0A229FSM9_9BURK</name>
<organism evidence="4 5">
    <name type="scientific">Polynucleobacter cosmopolitanus</name>
    <dbReference type="NCBI Taxonomy" id="351345"/>
    <lineage>
        <taxon>Bacteria</taxon>
        <taxon>Pseudomonadati</taxon>
        <taxon>Pseudomonadota</taxon>
        <taxon>Betaproteobacteria</taxon>
        <taxon>Burkholderiales</taxon>
        <taxon>Burkholderiaceae</taxon>
        <taxon>Polynucleobacter</taxon>
    </lineage>
</organism>
<evidence type="ECO:0000259" key="2">
    <source>
        <dbReference type="PROSITE" id="PS51831"/>
    </source>
</evidence>
<evidence type="ECO:0000313" key="4">
    <source>
        <dbReference type="EMBL" id="OXL15026.1"/>
    </source>
</evidence>
<dbReference type="NCBIfam" id="TIGR00229">
    <property type="entry name" value="sensory_box"/>
    <property type="match status" value="1"/>
</dbReference>
<dbReference type="InterPro" id="IPR037522">
    <property type="entry name" value="HD_GYP_dom"/>
</dbReference>
<reference evidence="4 5" key="1">
    <citation type="submission" date="2017-06" db="EMBL/GenBank/DDBJ databases">
        <title>Reclassification of a Polynucleobacter cosmopolitanus strain isolated from tropical Lake Victoria as Polynucleobacter victoriensis comb. nov.</title>
        <authorList>
            <person name="Hahn M.W."/>
        </authorList>
    </citation>
    <scope>NUCLEOTIDE SEQUENCE [LARGE SCALE GENOMIC DNA]</scope>
    <source>
        <strain evidence="4 5">MWH-MoIso2</strain>
    </source>
</reference>
<dbReference type="CDD" id="cd00130">
    <property type="entry name" value="PAS"/>
    <property type="match status" value="1"/>
</dbReference>
<accession>A0A229FSM9</accession>
<dbReference type="InterPro" id="IPR035965">
    <property type="entry name" value="PAS-like_dom_sf"/>
</dbReference>
<dbReference type="CDD" id="cd00077">
    <property type="entry name" value="HDc"/>
    <property type="match status" value="1"/>
</dbReference>
<dbReference type="PROSITE" id="PS50112">
    <property type="entry name" value="PAS"/>
    <property type="match status" value="1"/>
</dbReference>
<dbReference type="SUPFAM" id="SSF55785">
    <property type="entry name" value="PYP-like sensor domain (PAS domain)"/>
    <property type="match status" value="1"/>
</dbReference>
<dbReference type="GO" id="GO:0008081">
    <property type="term" value="F:phosphoric diester hydrolase activity"/>
    <property type="evidence" value="ECO:0007669"/>
    <property type="project" value="UniProtKB-ARBA"/>
</dbReference>
<dbReference type="EMBL" id="NJGG01000002">
    <property type="protein sequence ID" value="OXL15026.1"/>
    <property type="molecule type" value="Genomic_DNA"/>
</dbReference>
<dbReference type="PROSITE" id="PS51832">
    <property type="entry name" value="HD_GYP"/>
    <property type="match status" value="1"/>
</dbReference>
<feature type="domain" description="HD-GYP" evidence="3">
    <location>
        <begin position="139"/>
        <end position="332"/>
    </location>
</feature>
<dbReference type="InterPro" id="IPR000014">
    <property type="entry name" value="PAS"/>
</dbReference>
<sequence length="332" mass="37554">MTNPLIPQETNLRYRRLFETAYDGILILDFESGRIQDVNPYLIEMLGYSKEELIGMELWEIGAMVDKLASLKAFETLKQEGYIKYSDLPLRTKSGKIISVEFVSNAYGVNGERVIQCNIRDITDRKNAESCLIKYQQDLTLNMYEVVDALTKVIVARDPYTYQHQLRVAHLCVAIANQMNLSVHVVEGLKLGALIHDIGKIGVPAELLTKPTPLETFEIQALQKHVQTGFDIVKDINFQWPLAQTIYQHHERINGSGYPNQLKGDAIILEARILAVADTVEAMSHNRPYRPSLGLDKALAEIEAGKGSLFDERVVDACLKLFRQDNYEFPAV</sequence>
<evidence type="ECO:0000259" key="1">
    <source>
        <dbReference type="PROSITE" id="PS50112"/>
    </source>
</evidence>
<dbReference type="InterPro" id="IPR006675">
    <property type="entry name" value="HDIG_dom"/>
</dbReference>
<protein>
    <submittedName>
        <fullName evidence="4">PAS domain S-box protein</fullName>
    </submittedName>
</protein>